<dbReference type="GO" id="GO:0009398">
    <property type="term" value="P:FMN biosynthetic process"/>
    <property type="evidence" value="ECO:0007669"/>
    <property type="project" value="UniProtKB-UniRule"/>
</dbReference>
<evidence type="ECO:0000256" key="11">
    <source>
        <dbReference type="ARBA" id="ARBA00022840"/>
    </source>
</evidence>
<sequence>MPLHRLRFSFRSNMNLANPSEIAGETILETIHLTYPLTDDIIAALAKRQILAIGQFDGLHLGHASVIESAVRLAGEEGLPSAVMTFHPHPKEVMKKGDYEGYLTPPAEKERILRGMGVDYLYIVEFNDAFSRVSPHNFVSGMLVPLQIHTAVVGFDFRFGYRGEGYAGMLRQLSEDSMDVNIVPPFLIEGEKVSSSDIRKALQEGNIRQVDRWLGRPYAIKGTVMHGEKRGRKLGFPTANLQLEEAYVLPAKGVYAVRVSYGGTVLSGVMNVGVKPTFHENETRPSFEVHLFDFNGQLYGESLLVEVVDFIREERKFSGIDELVAQIAKDAETAKQLLSSED</sequence>
<proteinExistence type="inferred from homology"/>
<evidence type="ECO:0000256" key="6">
    <source>
        <dbReference type="ARBA" id="ARBA00022679"/>
    </source>
</evidence>
<comment type="pathway">
    <text evidence="2 15">Cofactor biosynthesis; FAD biosynthesis; FAD from FMN: step 1/1.</text>
</comment>
<keyword evidence="18" id="KW-1185">Reference proteome</keyword>
<dbReference type="Proteomes" id="UP000253090">
    <property type="component" value="Unassembled WGS sequence"/>
</dbReference>
<dbReference type="CDD" id="cd02064">
    <property type="entry name" value="FAD_synthetase_N"/>
    <property type="match status" value="1"/>
</dbReference>
<evidence type="ECO:0000256" key="15">
    <source>
        <dbReference type="PIRNR" id="PIRNR004491"/>
    </source>
</evidence>
<evidence type="ECO:0000256" key="7">
    <source>
        <dbReference type="ARBA" id="ARBA00022695"/>
    </source>
</evidence>
<dbReference type="GO" id="GO:0005524">
    <property type="term" value="F:ATP binding"/>
    <property type="evidence" value="ECO:0007669"/>
    <property type="project" value="UniProtKB-UniRule"/>
</dbReference>
<dbReference type="InterPro" id="IPR015865">
    <property type="entry name" value="Riboflavin_kinase_bac/euk"/>
</dbReference>
<comment type="pathway">
    <text evidence="3 15">Cofactor biosynthesis; FMN biosynthesis; FMN from riboflavin (ATP route): step 1/1.</text>
</comment>
<dbReference type="NCBIfam" id="NF004162">
    <property type="entry name" value="PRK05627.1-5"/>
    <property type="match status" value="1"/>
</dbReference>
<dbReference type="EC" id="2.7.1.26" evidence="15"/>
<evidence type="ECO:0000313" key="17">
    <source>
        <dbReference type="EMBL" id="RCX21260.1"/>
    </source>
</evidence>
<evidence type="ECO:0000256" key="8">
    <source>
        <dbReference type="ARBA" id="ARBA00022741"/>
    </source>
</evidence>
<evidence type="ECO:0000256" key="3">
    <source>
        <dbReference type="ARBA" id="ARBA00005201"/>
    </source>
</evidence>
<dbReference type="InterPro" id="IPR023468">
    <property type="entry name" value="Riboflavin_kinase"/>
</dbReference>
<dbReference type="Pfam" id="PF01687">
    <property type="entry name" value="Flavokinase"/>
    <property type="match status" value="1"/>
</dbReference>
<evidence type="ECO:0000256" key="1">
    <source>
        <dbReference type="ARBA" id="ARBA00002121"/>
    </source>
</evidence>
<evidence type="ECO:0000256" key="12">
    <source>
        <dbReference type="ARBA" id="ARBA00023268"/>
    </source>
</evidence>
<dbReference type="InterPro" id="IPR002606">
    <property type="entry name" value="Riboflavin_kinase_bac"/>
</dbReference>
<dbReference type="NCBIfam" id="TIGR00083">
    <property type="entry name" value="ribF"/>
    <property type="match status" value="1"/>
</dbReference>
<keyword evidence="7 15" id="KW-0548">Nucleotidyltransferase</keyword>
<comment type="catalytic activity">
    <reaction evidence="14 15">
        <text>FMN + ATP + H(+) = FAD + diphosphate</text>
        <dbReference type="Rhea" id="RHEA:17237"/>
        <dbReference type="ChEBI" id="CHEBI:15378"/>
        <dbReference type="ChEBI" id="CHEBI:30616"/>
        <dbReference type="ChEBI" id="CHEBI:33019"/>
        <dbReference type="ChEBI" id="CHEBI:57692"/>
        <dbReference type="ChEBI" id="CHEBI:58210"/>
        <dbReference type="EC" id="2.7.7.2"/>
    </reaction>
</comment>
<dbReference type="UniPathway" id="UPA00277">
    <property type="reaction ID" value="UER00407"/>
</dbReference>
<comment type="caution">
    <text evidence="17">The sequence shown here is derived from an EMBL/GenBank/DDBJ whole genome shotgun (WGS) entry which is preliminary data.</text>
</comment>
<dbReference type="AlphaFoldDB" id="A0A369BI58"/>
<dbReference type="PANTHER" id="PTHR22749">
    <property type="entry name" value="RIBOFLAVIN KINASE/FMN ADENYLYLTRANSFERASE"/>
    <property type="match status" value="1"/>
</dbReference>
<feature type="domain" description="Riboflavin kinase" evidence="16">
    <location>
        <begin position="213"/>
        <end position="339"/>
    </location>
</feature>
<dbReference type="GO" id="GO:0006747">
    <property type="term" value="P:FAD biosynthetic process"/>
    <property type="evidence" value="ECO:0007669"/>
    <property type="project" value="UniProtKB-UniRule"/>
</dbReference>
<dbReference type="UniPathway" id="UPA00276">
    <property type="reaction ID" value="UER00406"/>
</dbReference>
<dbReference type="GO" id="GO:0003919">
    <property type="term" value="F:FMN adenylyltransferase activity"/>
    <property type="evidence" value="ECO:0007669"/>
    <property type="project" value="UniProtKB-UniRule"/>
</dbReference>
<dbReference type="GO" id="GO:0008531">
    <property type="term" value="F:riboflavin kinase activity"/>
    <property type="evidence" value="ECO:0007669"/>
    <property type="project" value="UniProtKB-UniRule"/>
</dbReference>
<dbReference type="NCBIfam" id="NF004160">
    <property type="entry name" value="PRK05627.1-3"/>
    <property type="match status" value="1"/>
</dbReference>
<dbReference type="InterPro" id="IPR014729">
    <property type="entry name" value="Rossmann-like_a/b/a_fold"/>
</dbReference>
<gene>
    <name evidence="17" type="ORF">DFP94_1026</name>
</gene>
<evidence type="ECO:0000259" key="16">
    <source>
        <dbReference type="SMART" id="SM00904"/>
    </source>
</evidence>
<evidence type="ECO:0000256" key="13">
    <source>
        <dbReference type="ARBA" id="ARBA00047880"/>
    </source>
</evidence>
<comment type="similarity">
    <text evidence="15">Belongs to the ribF family.</text>
</comment>
<evidence type="ECO:0000256" key="9">
    <source>
        <dbReference type="ARBA" id="ARBA00022777"/>
    </source>
</evidence>
<protein>
    <recommendedName>
        <fullName evidence="15">Riboflavin biosynthesis protein</fullName>
    </recommendedName>
    <domain>
        <recommendedName>
            <fullName evidence="15">Riboflavin kinase</fullName>
            <ecNumber evidence="15">2.7.1.26</ecNumber>
        </recommendedName>
        <alternativeName>
            <fullName evidence="15">Flavokinase</fullName>
        </alternativeName>
    </domain>
    <domain>
        <recommendedName>
            <fullName evidence="15">FMN adenylyltransferase</fullName>
            <ecNumber evidence="15">2.7.7.2</ecNumber>
        </recommendedName>
        <alternativeName>
            <fullName evidence="15">FAD pyrophosphorylase</fullName>
        </alternativeName>
        <alternativeName>
            <fullName evidence="15">FAD synthase</fullName>
        </alternativeName>
    </domain>
</protein>
<evidence type="ECO:0000256" key="4">
    <source>
        <dbReference type="ARBA" id="ARBA00022630"/>
    </source>
</evidence>
<reference evidence="17 18" key="1">
    <citation type="submission" date="2018-07" db="EMBL/GenBank/DDBJ databases">
        <title>Genomic Encyclopedia of Type Strains, Phase III (KMG-III): the genomes of soil and plant-associated and newly described type strains.</title>
        <authorList>
            <person name="Whitman W."/>
        </authorList>
    </citation>
    <scope>NUCLEOTIDE SEQUENCE [LARGE SCALE GENOMIC DNA]</scope>
    <source>
        <strain evidence="17 18">CECT 8333</strain>
    </source>
</reference>
<keyword evidence="11 15" id="KW-0067">ATP-binding</keyword>
<evidence type="ECO:0000256" key="2">
    <source>
        <dbReference type="ARBA" id="ARBA00004726"/>
    </source>
</evidence>
<dbReference type="SMART" id="SM00904">
    <property type="entry name" value="Flavokinase"/>
    <property type="match status" value="1"/>
</dbReference>
<comment type="catalytic activity">
    <reaction evidence="13 15">
        <text>riboflavin + ATP = FMN + ADP + H(+)</text>
        <dbReference type="Rhea" id="RHEA:14357"/>
        <dbReference type="ChEBI" id="CHEBI:15378"/>
        <dbReference type="ChEBI" id="CHEBI:30616"/>
        <dbReference type="ChEBI" id="CHEBI:57986"/>
        <dbReference type="ChEBI" id="CHEBI:58210"/>
        <dbReference type="ChEBI" id="CHEBI:456216"/>
        <dbReference type="EC" id="2.7.1.26"/>
    </reaction>
</comment>
<dbReference type="Gene3D" id="3.40.50.620">
    <property type="entry name" value="HUPs"/>
    <property type="match status" value="1"/>
</dbReference>
<dbReference type="FunFam" id="2.40.30.30:FF:000003">
    <property type="entry name" value="Riboflavin biosynthesis protein"/>
    <property type="match status" value="1"/>
</dbReference>
<keyword evidence="10 15" id="KW-0274">FAD</keyword>
<dbReference type="InterPro" id="IPR023465">
    <property type="entry name" value="Riboflavin_kinase_dom_sf"/>
</dbReference>
<evidence type="ECO:0000256" key="14">
    <source>
        <dbReference type="ARBA" id="ARBA00049494"/>
    </source>
</evidence>
<keyword evidence="5 15" id="KW-0288">FMN</keyword>
<evidence type="ECO:0000256" key="10">
    <source>
        <dbReference type="ARBA" id="ARBA00022827"/>
    </source>
</evidence>
<dbReference type="PANTHER" id="PTHR22749:SF6">
    <property type="entry name" value="RIBOFLAVIN KINASE"/>
    <property type="match status" value="1"/>
</dbReference>
<evidence type="ECO:0000256" key="5">
    <source>
        <dbReference type="ARBA" id="ARBA00022643"/>
    </source>
</evidence>
<dbReference type="Pfam" id="PF06574">
    <property type="entry name" value="FAD_syn"/>
    <property type="match status" value="1"/>
</dbReference>
<name>A0A369BI58_9BACL</name>
<dbReference type="Gene3D" id="2.40.30.30">
    <property type="entry name" value="Riboflavin kinase-like"/>
    <property type="match status" value="1"/>
</dbReference>
<dbReference type="EMBL" id="QPJW01000002">
    <property type="protein sequence ID" value="RCX21260.1"/>
    <property type="molecule type" value="Genomic_DNA"/>
</dbReference>
<dbReference type="PIRSF" id="PIRSF004491">
    <property type="entry name" value="FAD_Synth"/>
    <property type="match status" value="1"/>
</dbReference>
<keyword evidence="9 15" id="KW-0418">Kinase</keyword>
<organism evidence="17 18">
    <name type="scientific">Fontibacillus phaseoli</name>
    <dbReference type="NCBI Taxonomy" id="1416533"/>
    <lineage>
        <taxon>Bacteria</taxon>
        <taxon>Bacillati</taxon>
        <taxon>Bacillota</taxon>
        <taxon>Bacilli</taxon>
        <taxon>Bacillales</taxon>
        <taxon>Paenibacillaceae</taxon>
        <taxon>Fontibacillus</taxon>
    </lineage>
</organism>
<keyword evidence="4 15" id="KW-0285">Flavoprotein</keyword>
<dbReference type="GO" id="GO:0009231">
    <property type="term" value="P:riboflavin biosynthetic process"/>
    <property type="evidence" value="ECO:0007669"/>
    <property type="project" value="InterPro"/>
</dbReference>
<keyword evidence="8 15" id="KW-0547">Nucleotide-binding</keyword>
<evidence type="ECO:0000313" key="18">
    <source>
        <dbReference type="Proteomes" id="UP000253090"/>
    </source>
</evidence>
<keyword evidence="12" id="KW-0511">Multifunctional enzyme</keyword>
<dbReference type="EC" id="2.7.7.2" evidence="15"/>
<dbReference type="InterPro" id="IPR015864">
    <property type="entry name" value="FAD_synthase"/>
</dbReference>
<accession>A0A369BI58</accession>
<dbReference type="FunFam" id="3.40.50.620:FF:000021">
    <property type="entry name" value="Riboflavin biosynthesis protein"/>
    <property type="match status" value="1"/>
</dbReference>
<comment type="function">
    <text evidence="1">Catalyzes the phosphorylation of riboflavin to FMN followed by the adenylation of FMN to FAD.</text>
</comment>
<dbReference type="SUPFAM" id="SSF52374">
    <property type="entry name" value="Nucleotidylyl transferase"/>
    <property type="match status" value="1"/>
</dbReference>
<dbReference type="SUPFAM" id="SSF82114">
    <property type="entry name" value="Riboflavin kinase-like"/>
    <property type="match status" value="1"/>
</dbReference>
<keyword evidence="6 15" id="KW-0808">Transferase</keyword>